<evidence type="ECO:0000259" key="2">
    <source>
        <dbReference type="Pfam" id="PF03372"/>
    </source>
</evidence>
<sequence length="263" mass="30742">MRFLTLNCHAWHEENQLEKIKNLARVIKKNAYDVITLQEVSQSKDSEQMFKDIKKDNYVFLLVEELGKLGVYDYSFFWEYNHISSGKYEEGTAILTKHPVGKIETSFLSISEDYSNWKTRKSVKNIIEYKNKEIAIFCCHLGFWDDSEEPFKQQADRLLEQVKENELTFLMGDFNSDALKRNTGYDYLMSKGLYDTYNMAKEKDLGITVSGKIAGWEKNDEQKRIDLILTNTPVEVKYSRVIFNGENESIVSDHYGLEVEIEI</sequence>
<keyword evidence="1" id="KW-0378">Hydrolase</keyword>
<keyword evidence="3" id="KW-0269">Exonuclease</keyword>
<dbReference type="SUPFAM" id="SSF56219">
    <property type="entry name" value="DNase I-like"/>
    <property type="match status" value="1"/>
</dbReference>
<dbReference type="Pfam" id="PF03372">
    <property type="entry name" value="Exo_endo_phos"/>
    <property type="match status" value="1"/>
</dbReference>
<dbReference type="OrthoDB" id="9812537at2"/>
<dbReference type="GO" id="GO:0004527">
    <property type="term" value="F:exonuclease activity"/>
    <property type="evidence" value="ECO:0007669"/>
    <property type="project" value="UniProtKB-KW"/>
</dbReference>
<dbReference type="CDD" id="cd09079">
    <property type="entry name" value="RgfB-like"/>
    <property type="match status" value="1"/>
</dbReference>
<dbReference type="Gene3D" id="3.60.10.10">
    <property type="entry name" value="Endonuclease/exonuclease/phosphatase"/>
    <property type="match status" value="1"/>
</dbReference>
<dbReference type="InterPro" id="IPR036691">
    <property type="entry name" value="Endo/exonu/phosph_ase_sf"/>
</dbReference>
<dbReference type="InterPro" id="IPR051547">
    <property type="entry name" value="TDP2-like"/>
</dbReference>
<gene>
    <name evidence="3" type="ordered locus">Clocel_2898</name>
</gene>
<dbReference type="Proteomes" id="UP000002730">
    <property type="component" value="Chromosome"/>
</dbReference>
<protein>
    <submittedName>
        <fullName evidence="3">Endonuclease/exonuclease/phosphatase</fullName>
    </submittedName>
</protein>
<dbReference type="PANTHER" id="PTHR15822">
    <property type="entry name" value="TRAF AND TNF RECEPTOR-ASSOCIATED PROTEIN"/>
    <property type="match status" value="1"/>
</dbReference>
<dbReference type="RefSeq" id="WP_010075686.1">
    <property type="nucleotide sequence ID" value="NC_014393.1"/>
</dbReference>
<dbReference type="eggNOG" id="COG3568">
    <property type="taxonomic scope" value="Bacteria"/>
</dbReference>
<dbReference type="HOGENOM" id="CLU_086635_0_0_9"/>
<keyword evidence="3" id="KW-0255">Endonuclease</keyword>
<dbReference type="GO" id="GO:0004519">
    <property type="term" value="F:endonuclease activity"/>
    <property type="evidence" value="ECO:0007669"/>
    <property type="project" value="UniProtKB-KW"/>
</dbReference>
<dbReference type="PANTHER" id="PTHR15822:SF23">
    <property type="entry name" value="ENDONUCLEASE_EXONUCLEASE_PHOSPHATASE FAMILY PROTEIN"/>
    <property type="match status" value="1"/>
</dbReference>
<proteinExistence type="predicted"/>
<dbReference type="EMBL" id="CP002160">
    <property type="protein sequence ID" value="ADL52593.1"/>
    <property type="molecule type" value="Genomic_DNA"/>
</dbReference>
<organism evidence="3 4">
    <name type="scientific">Clostridium cellulovorans (strain ATCC 35296 / DSM 3052 / OCM 3 / 743B)</name>
    <dbReference type="NCBI Taxonomy" id="573061"/>
    <lineage>
        <taxon>Bacteria</taxon>
        <taxon>Bacillati</taxon>
        <taxon>Bacillota</taxon>
        <taxon>Clostridia</taxon>
        <taxon>Eubacteriales</taxon>
        <taxon>Clostridiaceae</taxon>
        <taxon>Clostridium</taxon>
    </lineage>
</organism>
<dbReference type="KEGG" id="ccb:Clocel_2898"/>
<reference evidence="3 4" key="1">
    <citation type="submission" date="2010-08" db="EMBL/GenBank/DDBJ databases">
        <title>Complete sequence of Clostridium cellulovorans 743B.</title>
        <authorList>
            <consortium name="US DOE Joint Genome Institute"/>
            <person name="Lucas S."/>
            <person name="Copeland A."/>
            <person name="Lapidus A."/>
            <person name="Cheng J.-F."/>
            <person name="Bruce D."/>
            <person name="Goodwin L."/>
            <person name="Pitluck S."/>
            <person name="Chertkov O."/>
            <person name="Detter J.C."/>
            <person name="Han C."/>
            <person name="Tapia R."/>
            <person name="Land M."/>
            <person name="Hauser L."/>
            <person name="Chang Y.-J."/>
            <person name="Jeffries C."/>
            <person name="Kyrpides N."/>
            <person name="Ivanova N."/>
            <person name="Mikhailova N."/>
            <person name="Hemme C.L."/>
            <person name="Woyke T."/>
        </authorList>
    </citation>
    <scope>NUCLEOTIDE SEQUENCE [LARGE SCALE GENOMIC DNA]</scope>
    <source>
        <strain evidence="4">ATCC 35296 / DSM 3052 / OCM 3 / 743B</strain>
    </source>
</reference>
<feature type="domain" description="Endonuclease/exonuclease/phosphatase" evidence="2">
    <location>
        <begin position="19"/>
        <end position="254"/>
    </location>
</feature>
<keyword evidence="4" id="KW-1185">Reference proteome</keyword>
<accession>D9SST1</accession>
<evidence type="ECO:0000256" key="1">
    <source>
        <dbReference type="ARBA" id="ARBA00022801"/>
    </source>
</evidence>
<dbReference type="STRING" id="573061.Clocel_2898"/>
<name>D9SST1_CLOC7</name>
<keyword evidence="3" id="KW-0540">Nuclease</keyword>
<evidence type="ECO:0000313" key="4">
    <source>
        <dbReference type="Proteomes" id="UP000002730"/>
    </source>
</evidence>
<dbReference type="AlphaFoldDB" id="D9SST1"/>
<dbReference type="InterPro" id="IPR005135">
    <property type="entry name" value="Endo/exonuclease/phosphatase"/>
</dbReference>
<evidence type="ECO:0000313" key="3">
    <source>
        <dbReference type="EMBL" id="ADL52593.1"/>
    </source>
</evidence>